<evidence type="ECO:0000313" key="5">
    <source>
        <dbReference type="EMBL" id="NCS91113.1"/>
    </source>
</evidence>
<comment type="caution">
    <text evidence="5">The sequence shown here is derived from an EMBL/GenBank/DDBJ whole genome shotgun (WGS) entry which is preliminary data.</text>
</comment>
<dbReference type="InterPro" id="IPR051257">
    <property type="entry name" value="Diverse_CBS-Domain"/>
</dbReference>
<evidence type="ECO:0000313" key="4">
    <source>
        <dbReference type="EMBL" id="NCN64752.1"/>
    </source>
</evidence>
<dbReference type="AlphaFoldDB" id="A0A8J8CFI3"/>
<evidence type="ECO:0000313" key="6">
    <source>
        <dbReference type="Proteomes" id="UP000738826"/>
    </source>
</evidence>
<sequence>MDISQNLKVKDVMTRGVITVPLNTAVKDIAKIIVESHVHGVCIIDEFGEIVGIVSETDIIKAFNKDINKVTAEEIMTDKVATISGESYIGEAVDVMVKQKIHRLIIRHKRRNVGLALALPKRPVGILSASDVVKMMAKD</sequence>
<dbReference type="Proteomes" id="UP000738826">
    <property type="component" value="Unassembled WGS sequence"/>
</dbReference>
<dbReference type="InterPro" id="IPR000644">
    <property type="entry name" value="CBS_dom"/>
</dbReference>
<protein>
    <submittedName>
        <fullName evidence="5">CBS domain-containing protein</fullName>
    </submittedName>
</protein>
<reference evidence="5" key="1">
    <citation type="submission" date="2019-11" db="EMBL/GenBank/DDBJ databases">
        <title>Lipid analysis of CO2-rich subsurface aquifers suggests an autotrophy-based deep biosphere with lysolipids enriched in CPR bacteria.</title>
        <authorList>
            <person name="Probst A.J."/>
            <person name="Elling F.J."/>
            <person name="Castelle C.J."/>
            <person name="Zhu Q."/>
            <person name="Elvert M."/>
            <person name="Birarda G."/>
            <person name="Holman H.-Y."/>
            <person name="Lane K.R."/>
            <person name="Ladd B."/>
            <person name="Ryan M.C."/>
            <person name="Woyke T."/>
            <person name="Hinrichs K.-U."/>
            <person name="Banfield J.F."/>
        </authorList>
    </citation>
    <scope>NUCLEOTIDE SEQUENCE</scope>
    <source>
        <strain evidence="4">CG_2015-01_33_1645</strain>
        <strain evidence="5">CG_2015-04_33_537</strain>
    </source>
</reference>
<dbReference type="InterPro" id="IPR046342">
    <property type="entry name" value="CBS_dom_sf"/>
</dbReference>
<feature type="domain" description="CBS" evidence="3">
    <location>
        <begin position="13"/>
        <end position="70"/>
    </location>
</feature>
<feature type="domain" description="CBS" evidence="3">
    <location>
        <begin position="76"/>
        <end position="139"/>
    </location>
</feature>
<dbReference type="Gene3D" id="3.10.580.10">
    <property type="entry name" value="CBS-domain"/>
    <property type="match status" value="1"/>
</dbReference>
<dbReference type="Proteomes" id="UP000768163">
    <property type="component" value="Unassembled WGS sequence"/>
</dbReference>
<evidence type="ECO:0000256" key="2">
    <source>
        <dbReference type="PROSITE-ProRule" id="PRU00703"/>
    </source>
</evidence>
<gene>
    <name evidence="5" type="ORF">GW779_01640</name>
    <name evidence="4" type="ORF">GW910_01570</name>
</gene>
<dbReference type="Pfam" id="PF00571">
    <property type="entry name" value="CBS"/>
    <property type="match status" value="2"/>
</dbReference>
<evidence type="ECO:0000259" key="3">
    <source>
        <dbReference type="PROSITE" id="PS51371"/>
    </source>
</evidence>
<accession>A0A8J8CFI3</accession>
<proteinExistence type="predicted"/>
<dbReference type="PANTHER" id="PTHR43080:SF2">
    <property type="entry name" value="CBS DOMAIN-CONTAINING PROTEIN"/>
    <property type="match status" value="1"/>
</dbReference>
<dbReference type="SUPFAM" id="SSF54631">
    <property type="entry name" value="CBS-domain pair"/>
    <property type="match status" value="1"/>
</dbReference>
<name>A0A8J8CFI3_9ARCH</name>
<keyword evidence="1 2" id="KW-0129">CBS domain</keyword>
<organism evidence="5 6">
    <name type="scientific">Candidatus Altarchaeum hamiconexum</name>
    <dbReference type="NCBI Taxonomy" id="1803513"/>
    <lineage>
        <taxon>Archaea</taxon>
        <taxon>Candidatus Altarchaeota</taxon>
        <taxon>Candidatus Altiarchaeia</taxon>
        <taxon>Candidatus Altarchaeales</taxon>
        <taxon>Candidatus Altarchaeaceae</taxon>
        <taxon>Candidatus Altarchaeum</taxon>
    </lineage>
</organism>
<dbReference type="PROSITE" id="PS51371">
    <property type="entry name" value="CBS"/>
    <property type="match status" value="2"/>
</dbReference>
<dbReference type="EMBL" id="JAACQH010000027">
    <property type="protein sequence ID" value="NCS91113.1"/>
    <property type="molecule type" value="Genomic_DNA"/>
</dbReference>
<dbReference type="PANTHER" id="PTHR43080">
    <property type="entry name" value="CBS DOMAIN-CONTAINING PROTEIN CBSX3, MITOCHONDRIAL"/>
    <property type="match status" value="1"/>
</dbReference>
<evidence type="ECO:0000256" key="1">
    <source>
        <dbReference type="ARBA" id="ARBA00023122"/>
    </source>
</evidence>
<dbReference type="EMBL" id="JAACVF010000039">
    <property type="protein sequence ID" value="NCN64752.1"/>
    <property type="molecule type" value="Genomic_DNA"/>
</dbReference>
<dbReference type="SMART" id="SM00116">
    <property type="entry name" value="CBS"/>
    <property type="match status" value="2"/>
</dbReference>